<dbReference type="PANTHER" id="PTHR11452">
    <property type="entry name" value="ALPHA-GALACTOSIDASE/ALPHA-N-ACETYLGALACTOSAMINIDASE"/>
    <property type="match status" value="1"/>
</dbReference>
<reference evidence="5 6" key="1">
    <citation type="journal article" date="2023" name="Life. Sci Alliance">
        <title>Evolutionary insights into 3D genome organization and epigenetic landscape of Vigna mungo.</title>
        <authorList>
            <person name="Junaid A."/>
            <person name="Singh B."/>
            <person name="Bhatia S."/>
        </authorList>
    </citation>
    <scope>NUCLEOTIDE SEQUENCE [LARGE SCALE GENOMIC DNA]</scope>
    <source>
        <strain evidence="5">Urdbean</strain>
    </source>
</reference>
<proteinExistence type="inferred from homology"/>
<dbReference type="Gene3D" id="3.20.20.70">
    <property type="entry name" value="Aldolase class I"/>
    <property type="match status" value="1"/>
</dbReference>
<keyword evidence="6" id="KW-1185">Reference proteome</keyword>
<dbReference type="GO" id="GO:0004553">
    <property type="term" value="F:hydrolase activity, hydrolyzing O-glycosyl compounds"/>
    <property type="evidence" value="ECO:0007669"/>
    <property type="project" value="InterPro"/>
</dbReference>
<evidence type="ECO:0000256" key="3">
    <source>
        <dbReference type="ARBA" id="ARBA00023295"/>
    </source>
</evidence>
<dbReference type="GO" id="GO:0005975">
    <property type="term" value="P:carbohydrate metabolic process"/>
    <property type="evidence" value="ECO:0007669"/>
    <property type="project" value="InterPro"/>
</dbReference>
<protein>
    <recommendedName>
        <fullName evidence="7">Alpha-galactosidase</fullName>
    </recommendedName>
</protein>
<evidence type="ECO:0000313" key="6">
    <source>
        <dbReference type="Proteomes" id="UP001374535"/>
    </source>
</evidence>
<evidence type="ECO:0000256" key="4">
    <source>
        <dbReference type="SAM" id="MobiDB-lite"/>
    </source>
</evidence>
<keyword evidence="3" id="KW-0326">Glycosidase</keyword>
<dbReference type="Pfam" id="PF16499">
    <property type="entry name" value="Melibiase_2"/>
    <property type="match status" value="1"/>
</dbReference>
<dbReference type="EMBL" id="CP144690">
    <property type="protein sequence ID" value="WVY91397.1"/>
    <property type="molecule type" value="Genomic_DNA"/>
</dbReference>
<dbReference type="PANTHER" id="PTHR11452:SF79">
    <property type="entry name" value="ALPHA-GALACTOSIDASE"/>
    <property type="match status" value="1"/>
</dbReference>
<evidence type="ECO:0008006" key="7">
    <source>
        <dbReference type="Google" id="ProtNLM"/>
    </source>
</evidence>
<dbReference type="InterPro" id="IPR013780">
    <property type="entry name" value="Glyco_hydro_b"/>
</dbReference>
<dbReference type="Proteomes" id="UP001374535">
    <property type="component" value="Chromosome 11"/>
</dbReference>
<dbReference type="Gene3D" id="2.60.40.1180">
    <property type="entry name" value="Golgi alpha-mannosidase II"/>
    <property type="match status" value="1"/>
</dbReference>
<evidence type="ECO:0000256" key="2">
    <source>
        <dbReference type="ARBA" id="ARBA00022801"/>
    </source>
</evidence>
<accession>A0AAQ3MHY0</accession>
<dbReference type="CDD" id="cd14792">
    <property type="entry name" value="GH27"/>
    <property type="match status" value="1"/>
</dbReference>
<dbReference type="AlphaFoldDB" id="A0AAQ3MHY0"/>
<sequence>MIPPRGWNSYDGFSWVISEEEFLQNANIVSQRLLSHGYEYAVLDFLWYRSLKGDKNSIDFDMIDEWGRMLPDTERWPSSGGRRGFTDVANKVHNMSLKFGIHLMAGISTQAFNHNTPILDTTTGRPYMESGRVWYAKDIGIPSRACRWMNNGFMAINTTTGAGKAFLRSIYELYASWGVDFVKLDCVFGEDLDMGEIAYVSEILNGLNNSIVFSVSPGVSATPEMAEMVSGLVNMYRITKDDWDKWPAILSHFNVSRDFAASNLTGAQGLRGKSWPDLDMLPFGWLTDPDAHEGPHRFSNLTQDEQRTQMTLWCMAKSPIMYGGDLRNIDQQTYYLITNPTLLEINSFSSNNQEARENFLAFSFFPHITTLDGAKIAGHNVTKVQSTYSNHAAEGYPDGVRSWIATGRNGEIYVAFFNLKDEKTTISANMVDLAIVQPGGSMLRLCGGIETWSETYVTTNDALSAEVVGHGSALYIEEDDLMRFLKRVEIHTIFPLFEGALETGQISRSSWVIRAYYERKALAQSLNDTKTAVQQLHKIAKCNCQCDNNHCDAFGHSQDNIVLHNTNSTCKTVLEAIIFVFVMPPSDIGDRCVIDGVHMNILTTVFLRYENEKIYYPNTVLLSKPISNFYRSPEMSDAVDFTIDVSTSMETILALKKSIQISDLNLIAFMPPLLIENGFRFMVWDFEHSCGILQRRLSGDLDLNLEVPGTFFETWKGFVSCQVASSIVFCAALLIGTVYTMLVSSETSAASLGNMYDALLTKYPVETSVKSTSGIRDSSGNSCLSPPSPVSTY</sequence>
<dbReference type="InterPro" id="IPR002241">
    <property type="entry name" value="Glyco_hydro_27"/>
</dbReference>
<dbReference type="InterPro" id="IPR010920">
    <property type="entry name" value="LSM_dom_sf"/>
</dbReference>
<organism evidence="5 6">
    <name type="scientific">Vigna mungo</name>
    <name type="common">Black gram</name>
    <name type="synonym">Phaseolus mungo</name>
    <dbReference type="NCBI Taxonomy" id="3915"/>
    <lineage>
        <taxon>Eukaryota</taxon>
        <taxon>Viridiplantae</taxon>
        <taxon>Streptophyta</taxon>
        <taxon>Embryophyta</taxon>
        <taxon>Tracheophyta</taxon>
        <taxon>Spermatophyta</taxon>
        <taxon>Magnoliopsida</taxon>
        <taxon>eudicotyledons</taxon>
        <taxon>Gunneridae</taxon>
        <taxon>Pentapetalae</taxon>
        <taxon>rosids</taxon>
        <taxon>fabids</taxon>
        <taxon>Fabales</taxon>
        <taxon>Fabaceae</taxon>
        <taxon>Papilionoideae</taxon>
        <taxon>50 kb inversion clade</taxon>
        <taxon>NPAAA clade</taxon>
        <taxon>indigoferoid/millettioid clade</taxon>
        <taxon>Phaseoleae</taxon>
        <taxon>Vigna</taxon>
    </lineage>
</organism>
<feature type="compositionally biased region" description="Polar residues" evidence="4">
    <location>
        <begin position="772"/>
        <end position="785"/>
    </location>
</feature>
<evidence type="ECO:0000256" key="1">
    <source>
        <dbReference type="ARBA" id="ARBA00009743"/>
    </source>
</evidence>
<evidence type="ECO:0000313" key="5">
    <source>
        <dbReference type="EMBL" id="WVY91397.1"/>
    </source>
</evidence>
<feature type="region of interest" description="Disordered" evidence="4">
    <location>
        <begin position="772"/>
        <end position="793"/>
    </location>
</feature>
<dbReference type="SUPFAM" id="SSF51445">
    <property type="entry name" value="(Trans)glycosidases"/>
    <property type="match status" value="1"/>
</dbReference>
<dbReference type="SUPFAM" id="SSF50182">
    <property type="entry name" value="Sm-like ribonucleoproteins"/>
    <property type="match status" value="1"/>
</dbReference>
<dbReference type="InterPro" id="IPR017853">
    <property type="entry name" value="GH"/>
</dbReference>
<dbReference type="InterPro" id="IPR013785">
    <property type="entry name" value="Aldolase_TIM"/>
</dbReference>
<name>A0AAQ3MHY0_VIGMU</name>
<gene>
    <name evidence="5" type="ORF">V8G54_036911</name>
</gene>
<comment type="similarity">
    <text evidence="1">Belongs to the glycosyl hydrolase 27 family.</text>
</comment>
<keyword evidence="2" id="KW-0378">Hydrolase</keyword>